<evidence type="ECO:0000256" key="4">
    <source>
        <dbReference type="ARBA" id="ARBA00023002"/>
    </source>
</evidence>
<gene>
    <name evidence="9" type="ORF">B0J12DRAFT_639793</name>
</gene>
<protein>
    <submittedName>
        <fullName evidence="9">Thioredoxin-like protein</fullName>
    </submittedName>
</protein>
<dbReference type="PANTHER" id="PTHR42801:SF21">
    <property type="entry name" value="BCPB PROTEIN"/>
    <property type="match status" value="1"/>
</dbReference>
<keyword evidence="6" id="KW-0676">Redox-active center</keyword>
<dbReference type="InterPro" id="IPR050924">
    <property type="entry name" value="Peroxiredoxin_BCP/PrxQ"/>
</dbReference>
<comment type="caution">
    <text evidence="9">The sequence shown here is derived from an EMBL/GenBank/DDBJ whole genome shotgun (WGS) entry which is preliminary data.</text>
</comment>
<evidence type="ECO:0000256" key="5">
    <source>
        <dbReference type="ARBA" id="ARBA00023157"/>
    </source>
</evidence>
<dbReference type="CDD" id="cd03017">
    <property type="entry name" value="PRX_BCP"/>
    <property type="match status" value="1"/>
</dbReference>
<dbReference type="InterPro" id="IPR036249">
    <property type="entry name" value="Thioredoxin-like_sf"/>
</dbReference>
<evidence type="ECO:0000256" key="6">
    <source>
        <dbReference type="ARBA" id="ARBA00023284"/>
    </source>
</evidence>
<comment type="similarity">
    <text evidence="1">Belongs to the peroxiredoxin family. Prx5 subfamily.</text>
</comment>
<feature type="region of interest" description="Disordered" evidence="7">
    <location>
        <begin position="1"/>
        <end position="33"/>
    </location>
</feature>
<dbReference type="InterPro" id="IPR013740">
    <property type="entry name" value="Redoxin"/>
</dbReference>
<evidence type="ECO:0000313" key="9">
    <source>
        <dbReference type="EMBL" id="KAH7065304.1"/>
    </source>
</evidence>
<evidence type="ECO:0000313" key="10">
    <source>
        <dbReference type="Proteomes" id="UP000774617"/>
    </source>
</evidence>
<keyword evidence="5" id="KW-1015">Disulfide bond</keyword>
<keyword evidence="2" id="KW-0575">Peroxidase</keyword>
<keyword evidence="4" id="KW-0560">Oxidoreductase</keyword>
<evidence type="ECO:0000256" key="1">
    <source>
        <dbReference type="ARBA" id="ARBA00010505"/>
    </source>
</evidence>
<name>A0ABQ8GVL2_9PEZI</name>
<dbReference type="PANTHER" id="PTHR42801">
    <property type="entry name" value="THIOREDOXIN-DEPENDENT PEROXIDE REDUCTASE"/>
    <property type="match status" value="1"/>
</dbReference>
<evidence type="ECO:0000256" key="2">
    <source>
        <dbReference type="ARBA" id="ARBA00022559"/>
    </source>
</evidence>
<evidence type="ECO:0000256" key="3">
    <source>
        <dbReference type="ARBA" id="ARBA00022862"/>
    </source>
</evidence>
<evidence type="ECO:0000256" key="7">
    <source>
        <dbReference type="SAM" id="MobiDB-lite"/>
    </source>
</evidence>
<dbReference type="EMBL" id="JAGTJR010000001">
    <property type="protein sequence ID" value="KAH7065304.1"/>
    <property type="molecule type" value="Genomic_DNA"/>
</dbReference>
<proteinExistence type="inferred from homology"/>
<feature type="compositionally biased region" description="Polar residues" evidence="7">
    <location>
        <begin position="221"/>
        <end position="235"/>
    </location>
</feature>
<keyword evidence="3" id="KW-0049">Antioxidant</keyword>
<dbReference type="Pfam" id="PF08534">
    <property type="entry name" value="Redoxin"/>
    <property type="match status" value="1"/>
</dbReference>
<feature type="domain" description="Redoxin" evidence="8">
    <location>
        <begin position="39"/>
        <end position="192"/>
    </location>
</feature>
<accession>A0ABQ8GVL2</accession>
<evidence type="ECO:0000259" key="8">
    <source>
        <dbReference type="Pfam" id="PF08534"/>
    </source>
</evidence>
<dbReference type="Proteomes" id="UP000774617">
    <property type="component" value="Unassembled WGS sequence"/>
</dbReference>
<dbReference type="Gene3D" id="3.40.30.10">
    <property type="entry name" value="Glutaredoxin"/>
    <property type="match status" value="1"/>
</dbReference>
<sequence length="324" mass="35319">MKKTMEQQTQQQYDRSSEDVLPPGLPRPVDDHKCDHLRGSTMPSVPLLSTEDKVVDVSKLKGYTVIFCYPRTGKPKEPVPTDWDAIPGARGCTPQACSFKAATSQLKGLGISRIFGLSTQSTEHQKVCREHLRLGYHLLSDEKFEFCEALGLPMFEWGNMRLVKRVTLLIVHGKIVWLDYPVFPADKSAEKVVEFLKQQPLNLSGKPRCGNDPQATAPPSAETTSYPDGATSQAPEASRPPSPPNAPGVIPTLPHGDKGPRKHGPASNFHPCQDWIDLKAREAALTELATGKLASRSVAGELAHGSDGPGKKYSFHFSGGCTTN</sequence>
<feature type="region of interest" description="Disordered" evidence="7">
    <location>
        <begin position="301"/>
        <end position="324"/>
    </location>
</feature>
<keyword evidence="10" id="KW-1185">Reference proteome</keyword>
<feature type="region of interest" description="Disordered" evidence="7">
    <location>
        <begin position="203"/>
        <end position="268"/>
    </location>
</feature>
<reference evidence="9 10" key="1">
    <citation type="journal article" date="2021" name="Nat. Commun.">
        <title>Genetic determinants of endophytism in the Arabidopsis root mycobiome.</title>
        <authorList>
            <person name="Mesny F."/>
            <person name="Miyauchi S."/>
            <person name="Thiergart T."/>
            <person name="Pickel B."/>
            <person name="Atanasova L."/>
            <person name="Karlsson M."/>
            <person name="Huettel B."/>
            <person name="Barry K.W."/>
            <person name="Haridas S."/>
            <person name="Chen C."/>
            <person name="Bauer D."/>
            <person name="Andreopoulos W."/>
            <person name="Pangilinan J."/>
            <person name="LaButti K."/>
            <person name="Riley R."/>
            <person name="Lipzen A."/>
            <person name="Clum A."/>
            <person name="Drula E."/>
            <person name="Henrissat B."/>
            <person name="Kohler A."/>
            <person name="Grigoriev I.V."/>
            <person name="Martin F.M."/>
            <person name="Hacquard S."/>
        </authorList>
    </citation>
    <scope>NUCLEOTIDE SEQUENCE [LARGE SCALE GENOMIC DNA]</scope>
    <source>
        <strain evidence="9 10">MPI-SDFR-AT-0080</strain>
    </source>
</reference>
<dbReference type="SUPFAM" id="SSF52833">
    <property type="entry name" value="Thioredoxin-like"/>
    <property type="match status" value="1"/>
</dbReference>
<organism evidence="9 10">
    <name type="scientific">Macrophomina phaseolina</name>
    <dbReference type="NCBI Taxonomy" id="35725"/>
    <lineage>
        <taxon>Eukaryota</taxon>
        <taxon>Fungi</taxon>
        <taxon>Dikarya</taxon>
        <taxon>Ascomycota</taxon>
        <taxon>Pezizomycotina</taxon>
        <taxon>Dothideomycetes</taxon>
        <taxon>Dothideomycetes incertae sedis</taxon>
        <taxon>Botryosphaeriales</taxon>
        <taxon>Botryosphaeriaceae</taxon>
        <taxon>Macrophomina</taxon>
    </lineage>
</organism>